<evidence type="ECO:0008006" key="4">
    <source>
        <dbReference type="Google" id="ProtNLM"/>
    </source>
</evidence>
<protein>
    <recommendedName>
        <fullName evidence="4">WD40-like Beta Propeller Repeat</fullName>
    </recommendedName>
</protein>
<dbReference type="Proteomes" id="UP000184147">
    <property type="component" value="Unassembled WGS sequence"/>
</dbReference>
<feature type="signal peptide" evidence="1">
    <location>
        <begin position="1"/>
        <end position="28"/>
    </location>
</feature>
<dbReference type="Gene3D" id="2.120.10.30">
    <property type="entry name" value="TolB, C-terminal domain"/>
    <property type="match status" value="1"/>
</dbReference>
<proteinExistence type="predicted"/>
<name>A0A1M5DLZ7_9FLAO</name>
<dbReference type="SUPFAM" id="SSF82171">
    <property type="entry name" value="DPP6 N-terminal domain-like"/>
    <property type="match status" value="1"/>
</dbReference>
<keyword evidence="3" id="KW-1185">Reference proteome</keyword>
<organism evidence="2 3">
    <name type="scientific">Flavobacterium fontis</name>
    <dbReference type="NCBI Taxonomy" id="1124188"/>
    <lineage>
        <taxon>Bacteria</taxon>
        <taxon>Pseudomonadati</taxon>
        <taxon>Bacteroidota</taxon>
        <taxon>Flavobacteriia</taxon>
        <taxon>Flavobacteriales</taxon>
        <taxon>Flavobacteriaceae</taxon>
        <taxon>Flavobacterium</taxon>
    </lineage>
</organism>
<evidence type="ECO:0000256" key="1">
    <source>
        <dbReference type="SAM" id="SignalP"/>
    </source>
</evidence>
<dbReference type="RefSeq" id="WP_143161793.1">
    <property type="nucleotide sequence ID" value="NZ_FQVQ01000015.1"/>
</dbReference>
<keyword evidence="1" id="KW-0732">Signal</keyword>
<accession>A0A1M5DLZ7</accession>
<evidence type="ECO:0000313" key="3">
    <source>
        <dbReference type="Proteomes" id="UP000184147"/>
    </source>
</evidence>
<gene>
    <name evidence="2" type="ORF">SAMN05444377_11585</name>
</gene>
<dbReference type="EMBL" id="FQVQ01000015">
    <property type="protein sequence ID" value="SHF68007.1"/>
    <property type="molecule type" value="Genomic_DNA"/>
</dbReference>
<dbReference type="OrthoDB" id="9815657at2"/>
<reference evidence="2 3" key="1">
    <citation type="submission" date="2016-11" db="EMBL/GenBank/DDBJ databases">
        <authorList>
            <person name="Jaros S."/>
            <person name="Januszkiewicz K."/>
            <person name="Wedrychowicz H."/>
        </authorList>
    </citation>
    <scope>NUCLEOTIDE SEQUENCE [LARGE SCALE GENOMIC DNA]</scope>
    <source>
        <strain evidence="2 3">DSM 25660</strain>
    </source>
</reference>
<dbReference type="InterPro" id="IPR011042">
    <property type="entry name" value="6-blade_b-propeller_TolB-like"/>
</dbReference>
<evidence type="ECO:0000313" key="2">
    <source>
        <dbReference type="EMBL" id="SHF68007.1"/>
    </source>
</evidence>
<feature type="chain" id="PRO_5012364025" description="WD40-like Beta Propeller Repeat" evidence="1">
    <location>
        <begin position="29"/>
        <end position="138"/>
    </location>
</feature>
<dbReference type="STRING" id="1124188.SAMN05444377_11585"/>
<sequence length="138" mass="15248">MKNFFKSSMYLFAFFVAGILFQISCSNSDSEKNNNAVNSTPIEKIVYCKWGPTQSIWICNYDGSNPTQIPINLPSNLRFNNVNGNANPKLSPDGQTVFFQVLNPTAQSTSIYSCNINGSNLVEVATDFSDQLWIGSAN</sequence>
<dbReference type="AlphaFoldDB" id="A0A1M5DLZ7"/>